<comment type="caution">
    <text evidence="2">The sequence shown here is derived from an EMBL/GenBank/DDBJ whole genome shotgun (WGS) entry which is preliminary data.</text>
</comment>
<proteinExistence type="predicted"/>
<accession>A0ABT3MR89</accession>
<dbReference type="EMBL" id="JAPFCC010000001">
    <property type="protein sequence ID" value="MCW7551887.1"/>
    <property type="molecule type" value="Genomic_DNA"/>
</dbReference>
<sequence>MSVMLRRKRGQIFQTLLKSGMYSLFFISIPWYRTPGQFAYTFEGFPDWVLTALLCYAIATGINVWLWFAESATE</sequence>
<organism evidence="2 3">
    <name type="scientific">Endozoicomonas gorgoniicola</name>
    <dbReference type="NCBI Taxonomy" id="1234144"/>
    <lineage>
        <taxon>Bacteria</taxon>
        <taxon>Pseudomonadati</taxon>
        <taxon>Pseudomonadota</taxon>
        <taxon>Gammaproteobacteria</taxon>
        <taxon>Oceanospirillales</taxon>
        <taxon>Endozoicomonadaceae</taxon>
        <taxon>Endozoicomonas</taxon>
    </lineage>
</organism>
<protein>
    <submittedName>
        <fullName evidence="2">Uncharacterized protein</fullName>
    </submittedName>
</protein>
<keyword evidence="1" id="KW-0472">Membrane</keyword>
<evidence type="ECO:0000313" key="2">
    <source>
        <dbReference type="EMBL" id="MCW7551887.1"/>
    </source>
</evidence>
<keyword evidence="1" id="KW-1133">Transmembrane helix</keyword>
<evidence type="ECO:0000256" key="1">
    <source>
        <dbReference type="SAM" id="Phobius"/>
    </source>
</evidence>
<feature type="transmembrane region" description="Helical" evidence="1">
    <location>
        <begin position="48"/>
        <end position="68"/>
    </location>
</feature>
<dbReference type="RefSeq" id="WP_262566885.1">
    <property type="nucleotide sequence ID" value="NZ_JAPFCC010000001.1"/>
</dbReference>
<dbReference type="Proteomes" id="UP001209854">
    <property type="component" value="Unassembled WGS sequence"/>
</dbReference>
<evidence type="ECO:0000313" key="3">
    <source>
        <dbReference type="Proteomes" id="UP001209854"/>
    </source>
</evidence>
<keyword evidence="3" id="KW-1185">Reference proteome</keyword>
<keyword evidence="1" id="KW-0812">Transmembrane</keyword>
<gene>
    <name evidence="2" type="ORF">NX722_04365</name>
</gene>
<name>A0ABT3MR89_9GAMM</name>
<reference evidence="2 3" key="1">
    <citation type="submission" date="2022-10" db="EMBL/GenBank/DDBJ databases">
        <title>High-quality genome sequences of two octocoral-associated bacteria, Endozoicomonas euniceicola EF212 and Endozoicomonas gorgoniicola PS125.</title>
        <authorList>
            <person name="Chiou Y.-J."/>
            <person name="Chen Y.-H."/>
        </authorList>
    </citation>
    <scope>NUCLEOTIDE SEQUENCE [LARGE SCALE GENOMIC DNA]</scope>
    <source>
        <strain evidence="2 3">PS125</strain>
    </source>
</reference>
<feature type="transmembrane region" description="Helical" evidence="1">
    <location>
        <begin position="12"/>
        <end position="32"/>
    </location>
</feature>